<keyword evidence="5" id="KW-1185">Reference proteome</keyword>
<accession>A0ABS3XCM8</accession>
<dbReference type="CDD" id="cd02440">
    <property type="entry name" value="AdoMet_MTases"/>
    <property type="match status" value="1"/>
</dbReference>
<dbReference type="GO" id="GO:0008168">
    <property type="term" value="F:methyltransferase activity"/>
    <property type="evidence" value="ECO:0007669"/>
    <property type="project" value="UniProtKB-KW"/>
</dbReference>
<dbReference type="PANTHER" id="PTHR43861:SF1">
    <property type="entry name" value="TRANS-ACONITATE 2-METHYLTRANSFERASE"/>
    <property type="match status" value="1"/>
</dbReference>
<dbReference type="Pfam" id="PF13649">
    <property type="entry name" value="Methyltransf_25"/>
    <property type="match status" value="1"/>
</dbReference>
<protein>
    <submittedName>
        <fullName evidence="4">Methyltransferase domain-containing protein</fullName>
    </submittedName>
</protein>
<dbReference type="EMBL" id="JADKMA010000069">
    <property type="protein sequence ID" value="MBO8193081.1"/>
    <property type="molecule type" value="Genomic_DNA"/>
</dbReference>
<evidence type="ECO:0000259" key="3">
    <source>
        <dbReference type="Pfam" id="PF13649"/>
    </source>
</evidence>
<dbReference type="RefSeq" id="WP_209240143.1">
    <property type="nucleotide sequence ID" value="NZ_JADKMA010000069.1"/>
</dbReference>
<reference evidence="4 5" key="1">
    <citation type="submission" date="2020-11" db="EMBL/GenBank/DDBJ databases">
        <title>Streptomyces spirodelae sp. nov., isolated from duckweed.</title>
        <authorList>
            <person name="Saimee Y."/>
            <person name="Duangmal K."/>
        </authorList>
    </citation>
    <scope>NUCLEOTIDE SEQUENCE [LARGE SCALE GENOMIC DNA]</scope>
    <source>
        <strain evidence="4 5">S16-07</strain>
    </source>
</reference>
<dbReference type="PANTHER" id="PTHR43861">
    <property type="entry name" value="TRANS-ACONITATE 2-METHYLTRANSFERASE-RELATED"/>
    <property type="match status" value="1"/>
</dbReference>
<evidence type="ECO:0000256" key="2">
    <source>
        <dbReference type="ARBA" id="ARBA00022679"/>
    </source>
</evidence>
<proteinExistence type="predicted"/>
<feature type="domain" description="Methyltransferase" evidence="3">
    <location>
        <begin position="51"/>
        <end position="146"/>
    </location>
</feature>
<evidence type="ECO:0000256" key="1">
    <source>
        <dbReference type="ARBA" id="ARBA00022603"/>
    </source>
</evidence>
<dbReference type="InterPro" id="IPR041698">
    <property type="entry name" value="Methyltransf_25"/>
</dbReference>
<gene>
    <name evidence="4" type="ORF">ITI46_15605</name>
</gene>
<evidence type="ECO:0000313" key="5">
    <source>
        <dbReference type="Proteomes" id="UP001519064"/>
    </source>
</evidence>
<organism evidence="4 5">
    <name type="scientific">Streptomyces oryzae</name>
    <dbReference type="NCBI Taxonomy" id="1434886"/>
    <lineage>
        <taxon>Bacteria</taxon>
        <taxon>Bacillati</taxon>
        <taxon>Actinomycetota</taxon>
        <taxon>Actinomycetes</taxon>
        <taxon>Kitasatosporales</taxon>
        <taxon>Streptomycetaceae</taxon>
        <taxon>Streptomyces</taxon>
    </lineage>
</organism>
<keyword evidence="1 4" id="KW-0489">Methyltransferase</keyword>
<dbReference type="SUPFAM" id="SSF53335">
    <property type="entry name" value="S-adenosyl-L-methionine-dependent methyltransferases"/>
    <property type="match status" value="1"/>
</dbReference>
<keyword evidence="2" id="KW-0808">Transferase</keyword>
<sequence>MQQNPNAEQEQAWNGYEGVHWARNQDRWDAVNEGFNQPLLDAAAITPGDTVLDIGCGAGATTRLAARRATDGHATGVDLSDPQLERASASAQAERLDNVTFEQGDAQVHPLAGRDFDVAISRFGVMFFEDPVAAFRNIADGLRAGGRLAFICAADAERNEWLQALTELRSHLPVGGFGATGGPGMFSLADPARVREVLTAAGFTDIDVQHAEAYGRWGQGAEDATDFLFASGPGRHLLAQVDPEAGARARRELTELLRTHEDAEGTVRLRSSAWLVTAVHP</sequence>
<evidence type="ECO:0000313" key="4">
    <source>
        <dbReference type="EMBL" id="MBO8193081.1"/>
    </source>
</evidence>
<dbReference type="InterPro" id="IPR029063">
    <property type="entry name" value="SAM-dependent_MTases_sf"/>
</dbReference>
<name>A0ABS3XCM8_9ACTN</name>
<comment type="caution">
    <text evidence="4">The sequence shown here is derived from an EMBL/GenBank/DDBJ whole genome shotgun (WGS) entry which is preliminary data.</text>
</comment>
<dbReference type="GO" id="GO:0032259">
    <property type="term" value="P:methylation"/>
    <property type="evidence" value="ECO:0007669"/>
    <property type="project" value="UniProtKB-KW"/>
</dbReference>
<dbReference type="Proteomes" id="UP001519064">
    <property type="component" value="Unassembled WGS sequence"/>
</dbReference>
<dbReference type="Gene3D" id="3.40.50.150">
    <property type="entry name" value="Vaccinia Virus protein VP39"/>
    <property type="match status" value="1"/>
</dbReference>